<accession>A0A2Z6MTA8</accession>
<keyword evidence="2" id="KW-1185">Reference proteome</keyword>
<evidence type="ECO:0000313" key="2">
    <source>
        <dbReference type="Proteomes" id="UP000242715"/>
    </source>
</evidence>
<protein>
    <submittedName>
        <fullName evidence="1">Uncharacterized protein</fullName>
    </submittedName>
</protein>
<reference evidence="2" key="1">
    <citation type="journal article" date="2017" name="Front. Plant Sci.">
        <title>Climate Clever Clovers: New Paradigm to Reduce the Environmental Footprint of Ruminants by Breeding Low Methanogenic Forages Utilizing Haplotype Variation.</title>
        <authorList>
            <person name="Kaur P."/>
            <person name="Appels R."/>
            <person name="Bayer P.E."/>
            <person name="Keeble-Gagnere G."/>
            <person name="Wang J."/>
            <person name="Hirakawa H."/>
            <person name="Shirasawa K."/>
            <person name="Vercoe P."/>
            <person name="Stefanova K."/>
            <person name="Durmic Z."/>
            <person name="Nichols P."/>
            <person name="Revell C."/>
            <person name="Isobe S.N."/>
            <person name="Edwards D."/>
            <person name="Erskine W."/>
        </authorList>
    </citation>
    <scope>NUCLEOTIDE SEQUENCE [LARGE SCALE GENOMIC DNA]</scope>
    <source>
        <strain evidence="2">cv. Daliak</strain>
    </source>
</reference>
<dbReference type="Proteomes" id="UP000242715">
    <property type="component" value="Unassembled WGS sequence"/>
</dbReference>
<dbReference type="EMBL" id="DF973601">
    <property type="protein sequence ID" value="GAU35708.1"/>
    <property type="molecule type" value="Genomic_DNA"/>
</dbReference>
<sequence>MLGVIWFVNIFVTWKARNAVVFKQEDGSLRVARGGILVSLKPTVIDSAWTFCNGESIIGILALFVTAQVGIAALARAHGSSNKGVEATAIVRSVSGIEDFVEINFYSISRFSRVTRSEIPRGLIFAASFSSPVQVGCPFYSIAESVKELCICGALSISEYSKNSGLARLSSG</sequence>
<gene>
    <name evidence="1" type="ORF">TSUD_258830</name>
</gene>
<proteinExistence type="predicted"/>
<dbReference type="AlphaFoldDB" id="A0A2Z6MTA8"/>
<evidence type="ECO:0000313" key="1">
    <source>
        <dbReference type="EMBL" id="GAU35708.1"/>
    </source>
</evidence>
<organism evidence="1 2">
    <name type="scientific">Trifolium subterraneum</name>
    <name type="common">Subterranean clover</name>
    <dbReference type="NCBI Taxonomy" id="3900"/>
    <lineage>
        <taxon>Eukaryota</taxon>
        <taxon>Viridiplantae</taxon>
        <taxon>Streptophyta</taxon>
        <taxon>Embryophyta</taxon>
        <taxon>Tracheophyta</taxon>
        <taxon>Spermatophyta</taxon>
        <taxon>Magnoliopsida</taxon>
        <taxon>eudicotyledons</taxon>
        <taxon>Gunneridae</taxon>
        <taxon>Pentapetalae</taxon>
        <taxon>rosids</taxon>
        <taxon>fabids</taxon>
        <taxon>Fabales</taxon>
        <taxon>Fabaceae</taxon>
        <taxon>Papilionoideae</taxon>
        <taxon>50 kb inversion clade</taxon>
        <taxon>NPAAA clade</taxon>
        <taxon>Hologalegina</taxon>
        <taxon>IRL clade</taxon>
        <taxon>Trifolieae</taxon>
        <taxon>Trifolium</taxon>
    </lineage>
</organism>
<name>A0A2Z6MTA8_TRISU</name>